<dbReference type="AlphaFoldDB" id="A0A9N8Z668"/>
<organism evidence="1 2">
    <name type="scientific">Ambispora gerdemannii</name>
    <dbReference type="NCBI Taxonomy" id="144530"/>
    <lineage>
        <taxon>Eukaryota</taxon>
        <taxon>Fungi</taxon>
        <taxon>Fungi incertae sedis</taxon>
        <taxon>Mucoromycota</taxon>
        <taxon>Glomeromycotina</taxon>
        <taxon>Glomeromycetes</taxon>
        <taxon>Archaeosporales</taxon>
        <taxon>Ambisporaceae</taxon>
        <taxon>Ambispora</taxon>
    </lineage>
</organism>
<accession>A0A9N8Z668</accession>
<evidence type="ECO:0000313" key="2">
    <source>
        <dbReference type="Proteomes" id="UP000789831"/>
    </source>
</evidence>
<gene>
    <name evidence="1" type="ORF">AGERDE_LOCUS3137</name>
</gene>
<reference evidence="1" key="1">
    <citation type="submission" date="2021-06" db="EMBL/GenBank/DDBJ databases">
        <authorList>
            <person name="Kallberg Y."/>
            <person name="Tangrot J."/>
            <person name="Rosling A."/>
        </authorList>
    </citation>
    <scope>NUCLEOTIDE SEQUENCE</scope>
    <source>
        <strain evidence="1">MT106</strain>
    </source>
</reference>
<dbReference type="EMBL" id="CAJVPL010000286">
    <property type="protein sequence ID" value="CAG8479038.1"/>
    <property type="molecule type" value="Genomic_DNA"/>
</dbReference>
<proteinExistence type="predicted"/>
<evidence type="ECO:0000313" key="1">
    <source>
        <dbReference type="EMBL" id="CAG8479038.1"/>
    </source>
</evidence>
<sequence>MKKINDANQFHFVDLNSPKDIVRVPLNVDIPFPSEDLDIEAMFKPKRNKERNRFKSPNKCERWRKEPQHVKEHYENLAKTAKIIFNDKYNTTNNFIDSKTDFSFSSTNNSIDSTTDSFFSSTNISIDLTTDSSFSSINNFIDSTANSSLSSTKNRNVEKANTPLKKASRYKPTKNLYHHLHSTRNHR</sequence>
<comment type="caution">
    <text evidence="1">The sequence shown here is derived from an EMBL/GenBank/DDBJ whole genome shotgun (WGS) entry which is preliminary data.</text>
</comment>
<dbReference type="Proteomes" id="UP000789831">
    <property type="component" value="Unassembled WGS sequence"/>
</dbReference>
<name>A0A9N8Z668_9GLOM</name>
<protein>
    <submittedName>
        <fullName evidence="1">12159_t:CDS:1</fullName>
    </submittedName>
</protein>
<keyword evidence="2" id="KW-1185">Reference proteome</keyword>